<sequence>MCDWTLKLDKSQFVSASHHASGASSSTGHNYLENLRLVYFGVTEHFGEVDASYFKH</sequence>
<dbReference type="EMBL" id="CAJEWN010002456">
    <property type="protein sequence ID" value="CAD2203781.1"/>
    <property type="molecule type" value="Genomic_DNA"/>
</dbReference>
<organism evidence="1 2">
    <name type="scientific">Meloidogyne enterolobii</name>
    <name type="common">Root-knot nematode worm</name>
    <name type="synonym">Meloidogyne mayaguensis</name>
    <dbReference type="NCBI Taxonomy" id="390850"/>
    <lineage>
        <taxon>Eukaryota</taxon>
        <taxon>Metazoa</taxon>
        <taxon>Ecdysozoa</taxon>
        <taxon>Nematoda</taxon>
        <taxon>Chromadorea</taxon>
        <taxon>Rhabditida</taxon>
        <taxon>Tylenchina</taxon>
        <taxon>Tylenchomorpha</taxon>
        <taxon>Tylenchoidea</taxon>
        <taxon>Meloidogynidae</taxon>
        <taxon>Meloidogyninae</taxon>
        <taxon>Meloidogyne</taxon>
    </lineage>
</organism>
<dbReference type="AlphaFoldDB" id="A0A6V7XX31"/>
<proteinExistence type="predicted"/>
<protein>
    <submittedName>
        <fullName evidence="1">Uncharacterized protein</fullName>
    </submittedName>
</protein>
<comment type="caution">
    <text evidence="1">The sequence shown here is derived from an EMBL/GenBank/DDBJ whole genome shotgun (WGS) entry which is preliminary data.</text>
</comment>
<evidence type="ECO:0000313" key="2">
    <source>
        <dbReference type="Proteomes" id="UP000580250"/>
    </source>
</evidence>
<reference evidence="1 2" key="1">
    <citation type="submission" date="2020-08" db="EMBL/GenBank/DDBJ databases">
        <authorList>
            <person name="Koutsovoulos G."/>
            <person name="Danchin GJ E."/>
        </authorList>
    </citation>
    <scope>NUCLEOTIDE SEQUENCE [LARGE SCALE GENOMIC DNA]</scope>
</reference>
<evidence type="ECO:0000313" key="1">
    <source>
        <dbReference type="EMBL" id="CAD2203781.1"/>
    </source>
</evidence>
<gene>
    <name evidence="1" type="ORF">MENT_LOCUS57479</name>
</gene>
<dbReference type="Proteomes" id="UP000580250">
    <property type="component" value="Unassembled WGS sequence"/>
</dbReference>
<name>A0A6V7XX31_MELEN</name>
<accession>A0A6V7XX31</accession>